<dbReference type="EMBL" id="HACG01014393">
    <property type="protein sequence ID" value="CEK61258.1"/>
    <property type="molecule type" value="Transcribed_RNA"/>
</dbReference>
<accession>A0A0B6YYE4</accession>
<protein>
    <recommendedName>
        <fullName evidence="2">PDZ domain-containing protein</fullName>
    </recommendedName>
</protein>
<proteinExistence type="predicted"/>
<dbReference type="SUPFAM" id="SSF50156">
    <property type="entry name" value="PDZ domain-like"/>
    <property type="match status" value="1"/>
</dbReference>
<gene>
    <name evidence="3" type="primary">ORF41769</name>
</gene>
<dbReference type="PROSITE" id="PS50106">
    <property type="entry name" value="PDZ"/>
    <property type="match status" value="1"/>
</dbReference>
<evidence type="ECO:0000256" key="1">
    <source>
        <dbReference type="SAM" id="MobiDB-lite"/>
    </source>
</evidence>
<dbReference type="InterPro" id="IPR001478">
    <property type="entry name" value="PDZ"/>
</dbReference>
<dbReference type="AlphaFoldDB" id="A0A0B6YYE4"/>
<organism evidence="3">
    <name type="scientific">Arion vulgaris</name>
    <dbReference type="NCBI Taxonomy" id="1028688"/>
    <lineage>
        <taxon>Eukaryota</taxon>
        <taxon>Metazoa</taxon>
        <taxon>Spiralia</taxon>
        <taxon>Lophotrochozoa</taxon>
        <taxon>Mollusca</taxon>
        <taxon>Gastropoda</taxon>
        <taxon>Heterobranchia</taxon>
        <taxon>Euthyneura</taxon>
        <taxon>Panpulmonata</taxon>
        <taxon>Eupulmonata</taxon>
        <taxon>Stylommatophora</taxon>
        <taxon>Helicina</taxon>
        <taxon>Arionoidea</taxon>
        <taxon>Arionidae</taxon>
        <taxon>Arion</taxon>
    </lineage>
</organism>
<evidence type="ECO:0000313" key="3">
    <source>
        <dbReference type="EMBL" id="CEK61258.1"/>
    </source>
</evidence>
<dbReference type="Pfam" id="PF00595">
    <property type="entry name" value="PDZ"/>
    <property type="match status" value="1"/>
</dbReference>
<sequence>EYQPQPQHGHQHDDNMLITQQKDNLPARKLQLSLQLANSDTGTAGWRSSASYRHSFTLAEGGRLTPCVQISELDSSSELHGLSVGDRILEVNGTAIKDKSLDEIKTLLTSYKGTVHVMLERDLSPLRLPPEEDAFPPSSPVRNLASRNA</sequence>
<reference evidence="3" key="1">
    <citation type="submission" date="2014-12" db="EMBL/GenBank/DDBJ databases">
        <title>Insight into the proteome of Arion vulgaris.</title>
        <authorList>
            <person name="Aradska J."/>
            <person name="Bulat T."/>
            <person name="Smidak R."/>
            <person name="Sarate P."/>
            <person name="Gangsoo J."/>
            <person name="Sialana F."/>
            <person name="Bilban M."/>
            <person name="Lubec G."/>
        </authorList>
    </citation>
    <scope>NUCLEOTIDE SEQUENCE</scope>
    <source>
        <tissue evidence="3">Skin</tissue>
    </source>
</reference>
<name>A0A0B6YYE4_9EUPU</name>
<dbReference type="InterPro" id="IPR036034">
    <property type="entry name" value="PDZ_sf"/>
</dbReference>
<feature type="domain" description="PDZ" evidence="2">
    <location>
        <begin position="33"/>
        <end position="123"/>
    </location>
</feature>
<feature type="non-terminal residue" evidence="3">
    <location>
        <position position="1"/>
    </location>
</feature>
<evidence type="ECO:0000259" key="2">
    <source>
        <dbReference type="PROSITE" id="PS50106"/>
    </source>
</evidence>
<dbReference type="Gene3D" id="2.30.42.10">
    <property type="match status" value="1"/>
</dbReference>
<feature type="region of interest" description="Disordered" evidence="1">
    <location>
        <begin position="126"/>
        <end position="149"/>
    </location>
</feature>
<feature type="non-terminal residue" evidence="3">
    <location>
        <position position="149"/>
    </location>
</feature>
<dbReference type="SMART" id="SM00228">
    <property type="entry name" value="PDZ"/>
    <property type="match status" value="1"/>
</dbReference>